<sequence length="495" mass="57269">MLVEHRPHFEKDTRRNILLLQVSALESEIAQQRALLLKKETERLQLHSEINTLSPINQLPAEIKTEIFYNALGSLVDSQWQGMYPFSLGKICRNWRDFVWLTPILWTNLHLCLSKDKYEAQTDLLHEWLSRISKHPISFCLDTERSLDEWVSHPPTEVLTTFASVSSQWKDVEFFVPDVKACFDAISTAEKSLPFLTAATIRLTSITQQLNLSTAPQLSVLNIYSPCLSKVLVPWHQLRELYANGCTVDEIRIFFHNAPQIVHCTFTGIESAILDHLLDLDSFHHLVLEYLEYLKLWFETVDDSANLIFGSAKLPSLREVCLNGSFASAAPVTILPQIMQTFRYSQLLEEITLSYQIPSDIILIQVLELIPSIKTLYLYLIHRRQHNGHNLLLKALLQRLNCPHDILLPRLRKFKYRGHTTLSEYMPLFRDFLVYRFRQCASPPKKVGSKEKTVSRIRSVTVRTPSQLLIRPDIQEELDCLRRDGLRLSITSHFV</sequence>
<dbReference type="SUPFAM" id="SSF52047">
    <property type="entry name" value="RNI-like"/>
    <property type="match status" value="1"/>
</dbReference>
<organism evidence="1 2">
    <name type="scientific">Laccaria amethystina LaAM-08-1</name>
    <dbReference type="NCBI Taxonomy" id="1095629"/>
    <lineage>
        <taxon>Eukaryota</taxon>
        <taxon>Fungi</taxon>
        <taxon>Dikarya</taxon>
        <taxon>Basidiomycota</taxon>
        <taxon>Agaricomycotina</taxon>
        <taxon>Agaricomycetes</taxon>
        <taxon>Agaricomycetidae</taxon>
        <taxon>Agaricales</taxon>
        <taxon>Agaricineae</taxon>
        <taxon>Hydnangiaceae</taxon>
        <taxon>Laccaria</taxon>
    </lineage>
</organism>
<accession>A0A0C9Y6V0</accession>
<dbReference type="HOGENOM" id="CLU_018544_14_2_1"/>
<evidence type="ECO:0000313" key="1">
    <source>
        <dbReference type="EMBL" id="KIK05927.1"/>
    </source>
</evidence>
<name>A0A0C9Y6V0_9AGAR</name>
<proteinExistence type="predicted"/>
<evidence type="ECO:0000313" key="2">
    <source>
        <dbReference type="Proteomes" id="UP000054477"/>
    </source>
</evidence>
<reference evidence="2" key="2">
    <citation type="submission" date="2015-01" db="EMBL/GenBank/DDBJ databases">
        <title>Evolutionary Origins and Diversification of the Mycorrhizal Mutualists.</title>
        <authorList>
            <consortium name="DOE Joint Genome Institute"/>
            <consortium name="Mycorrhizal Genomics Consortium"/>
            <person name="Kohler A."/>
            <person name="Kuo A."/>
            <person name="Nagy L.G."/>
            <person name="Floudas D."/>
            <person name="Copeland A."/>
            <person name="Barry K.W."/>
            <person name="Cichocki N."/>
            <person name="Veneault-Fourrey C."/>
            <person name="LaButti K."/>
            <person name="Lindquist E.A."/>
            <person name="Lipzen A."/>
            <person name="Lundell T."/>
            <person name="Morin E."/>
            <person name="Murat C."/>
            <person name="Riley R."/>
            <person name="Ohm R."/>
            <person name="Sun H."/>
            <person name="Tunlid A."/>
            <person name="Henrissat B."/>
            <person name="Grigoriev I.V."/>
            <person name="Hibbett D.S."/>
            <person name="Martin F."/>
        </authorList>
    </citation>
    <scope>NUCLEOTIDE SEQUENCE [LARGE SCALE GENOMIC DNA]</scope>
    <source>
        <strain evidence="2">LaAM-08-1</strain>
    </source>
</reference>
<dbReference type="Proteomes" id="UP000054477">
    <property type="component" value="Unassembled WGS sequence"/>
</dbReference>
<protein>
    <recommendedName>
        <fullName evidence="3">F-box domain-containing protein</fullName>
    </recommendedName>
</protein>
<evidence type="ECO:0008006" key="3">
    <source>
        <dbReference type="Google" id="ProtNLM"/>
    </source>
</evidence>
<dbReference type="EMBL" id="KN838556">
    <property type="protein sequence ID" value="KIK05927.1"/>
    <property type="molecule type" value="Genomic_DNA"/>
</dbReference>
<keyword evidence="2" id="KW-1185">Reference proteome</keyword>
<dbReference type="STRING" id="1095629.A0A0C9Y6V0"/>
<dbReference type="AlphaFoldDB" id="A0A0C9Y6V0"/>
<dbReference type="InterPro" id="IPR032675">
    <property type="entry name" value="LRR_dom_sf"/>
</dbReference>
<dbReference type="Gene3D" id="3.80.10.10">
    <property type="entry name" value="Ribonuclease Inhibitor"/>
    <property type="match status" value="1"/>
</dbReference>
<dbReference type="OrthoDB" id="2847640at2759"/>
<reference evidence="1 2" key="1">
    <citation type="submission" date="2014-04" db="EMBL/GenBank/DDBJ databases">
        <authorList>
            <consortium name="DOE Joint Genome Institute"/>
            <person name="Kuo A."/>
            <person name="Kohler A."/>
            <person name="Nagy L.G."/>
            <person name="Floudas D."/>
            <person name="Copeland A."/>
            <person name="Barry K.W."/>
            <person name="Cichocki N."/>
            <person name="Veneault-Fourrey C."/>
            <person name="LaButti K."/>
            <person name="Lindquist E.A."/>
            <person name="Lipzen A."/>
            <person name="Lundell T."/>
            <person name="Morin E."/>
            <person name="Murat C."/>
            <person name="Sun H."/>
            <person name="Tunlid A."/>
            <person name="Henrissat B."/>
            <person name="Grigoriev I.V."/>
            <person name="Hibbett D.S."/>
            <person name="Martin F."/>
            <person name="Nordberg H.P."/>
            <person name="Cantor M.N."/>
            <person name="Hua S.X."/>
        </authorList>
    </citation>
    <scope>NUCLEOTIDE SEQUENCE [LARGE SCALE GENOMIC DNA]</scope>
    <source>
        <strain evidence="1 2">LaAM-08-1</strain>
    </source>
</reference>
<gene>
    <name evidence="1" type="ORF">K443DRAFT_318079</name>
</gene>